<dbReference type="AlphaFoldDB" id="A0A1W6N5F4"/>
<evidence type="ECO:0000313" key="3">
    <source>
        <dbReference type="Proteomes" id="UP000237351"/>
    </source>
</evidence>
<sequence>MRFGLIVSMLGLGVGAFQGDLKASYTSDQNWEEAYYEDYSTANTLPTLLLYRKGTEDEGPQQIGSLTKIKRKDAGPLEVLDDKLLSAHQYRPGFNLQKMVRLFEGNKRFSSIRGWTINLRDGDQDVPVGMIAYGHHRASYYDPRFPTWNTPFAFLEDKVCFEVEWYIRPDYQRRGLARSAVQAVVSYIREVDQGVTKMDYAMAMIAKSNGLSTKFAEALSFKFVGTDQDTNQYAWSFAVNPALQQN</sequence>
<dbReference type="Proteomes" id="UP000237351">
    <property type="component" value="Chromosome"/>
</dbReference>
<evidence type="ECO:0000259" key="1">
    <source>
        <dbReference type="Pfam" id="PF13302"/>
    </source>
</evidence>
<dbReference type="STRING" id="1414854.GQ61_06565"/>
<dbReference type="KEGG" id="naf:GQ61_06565"/>
<dbReference type="CDD" id="cd04301">
    <property type="entry name" value="NAT_SF"/>
    <property type="match status" value="1"/>
</dbReference>
<dbReference type="Pfam" id="PF13302">
    <property type="entry name" value="Acetyltransf_3"/>
    <property type="match status" value="1"/>
</dbReference>
<feature type="domain" description="N-acetyltransferase" evidence="1">
    <location>
        <begin position="67"/>
        <end position="222"/>
    </location>
</feature>
<dbReference type="InterPro" id="IPR016181">
    <property type="entry name" value="Acyl_CoA_acyltransferase"/>
</dbReference>
<accession>A0A1W6N5F4</accession>
<proteinExistence type="predicted"/>
<dbReference type="RefSeq" id="WP_085784518.1">
    <property type="nucleotide sequence ID" value="NZ_CP008743.1"/>
</dbReference>
<gene>
    <name evidence="2" type="ORF">GQ61_06565</name>
</gene>
<keyword evidence="3" id="KW-1185">Reference proteome</keyword>
<dbReference type="InterPro" id="IPR000182">
    <property type="entry name" value="GNAT_dom"/>
</dbReference>
<dbReference type="Gene3D" id="3.40.630.30">
    <property type="match status" value="1"/>
</dbReference>
<organism evidence="2 3">
    <name type="scientific">Candidatus Nucleicultrix amoebiphila FS5</name>
    <dbReference type="NCBI Taxonomy" id="1414854"/>
    <lineage>
        <taxon>Bacteria</taxon>
        <taxon>Pseudomonadati</taxon>
        <taxon>Pseudomonadota</taxon>
        <taxon>Alphaproteobacteria</taxon>
        <taxon>Holosporales</taxon>
        <taxon>Candidatus Nucleicultricaceae</taxon>
        <taxon>Candidatus Nucleicultrix</taxon>
    </lineage>
</organism>
<reference evidence="2 3" key="1">
    <citation type="submission" date="2014-06" db="EMBL/GenBank/DDBJ databases">
        <title>The genome of the endonuclear symbiont Nucleicultrix amoebiphila.</title>
        <authorList>
            <person name="Schulz F."/>
            <person name="Horn M."/>
        </authorList>
    </citation>
    <scope>NUCLEOTIDE SEQUENCE [LARGE SCALE GENOMIC DNA]</scope>
    <source>
        <strain evidence="2 3">FS5</strain>
    </source>
</reference>
<evidence type="ECO:0000313" key="2">
    <source>
        <dbReference type="EMBL" id="ARN85006.1"/>
    </source>
</evidence>
<dbReference type="OrthoDB" id="6293260at2"/>
<name>A0A1W6N5F4_9PROT</name>
<dbReference type="SUPFAM" id="SSF55729">
    <property type="entry name" value="Acyl-CoA N-acyltransferases (Nat)"/>
    <property type="match status" value="1"/>
</dbReference>
<protein>
    <recommendedName>
        <fullName evidence="1">N-acetyltransferase domain-containing protein</fullName>
    </recommendedName>
</protein>
<dbReference type="EMBL" id="CP008743">
    <property type="protein sequence ID" value="ARN85006.1"/>
    <property type="molecule type" value="Genomic_DNA"/>
</dbReference>
<dbReference type="GO" id="GO:0016747">
    <property type="term" value="F:acyltransferase activity, transferring groups other than amino-acyl groups"/>
    <property type="evidence" value="ECO:0007669"/>
    <property type="project" value="InterPro"/>
</dbReference>